<protein>
    <submittedName>
        <fullName evidence="1">Uncharacterized protein</fullName>
    </submittedName>
</protein>
<sequence>MRFLAVLCEESGIREVVNLDTVAKVEDFPAEERVCVTFVDRFESNYHGPGRDAFVYALLRELGMMLGHGHLAEFFAGTAGHARWVKERAELVKALRGAPWCGEIVAVPADPMPGHVDTSVEDEVSTARVEVQGDGGATIVHPDSAEAAGLPEAS</sequence>
<dbReference type="AlphaFoldDB" id="A0A6M3J2M1"/>
<proteinExistence type="predicted"/>
<organism evidence="1">
    <name type="scientific">viral metagenome</name>
    <dbReference type="NCBI Taxonomy" id="1070528"/>
    <lineage>
        <taxon>unclassified sequences</taxon>
        <taxon>metagenomes</taxon>
        <taxon>organismal metagenomes</taxon>
    </lineage>
</organism>
<accession>A0A6M3J2M1</accession>
<gene>
    <name evidence="1" type="ORF">MM415B00578_0032</name>
</gene>
<evidence type="ECO:0000313" key="1">
    <source>
        <dbReference type="EMBL" id="QJA63778.1"/>
    </source>
</evidence>
<dbReference type="EMBL" id="MT141505">
    <property type="protein sequence ID" value="QJA63778.1"/>
    <property type="molecule type" value="Genomic_DNA"/>
</dbReference>
<reference evidence="1" key="1">
    <citation type="submission" date="2020-03" db="EMBL/GenBank/DDBJ databases">
        <title>The deep terrestrial virosphere.</title>
        <authorList>
            <person name="Holmfeldt K."/>
            <person name="Nilsson E."/>
            <person name="Simone D."/>
            <person name="Lopez-Fernandez M."/>
            <person name="Wu X."/>
            <person name="de Brujin I."/>
            <person name="Lundin D."/>
            <person name="Andersson A."/>
            <person name="Bertilsson S."/>
            <person name="Dopson M."/>
        </authorList>
    </citation>
    <scope>NUCLEOTIDE SEQUENCE</scope>
    <source>
        <strain evidence="1">MM415B00578</strain>
    </source>
</reference>
<name>A0A6M3J2M1_9ZZZZ</name>